<accession>A0A8H2QRC6</accession>
<organism evidence="3 4">
    <name type="scientific">Urinicoccus massiliensis</name>
    <dbReference type="NCBI Taxonomy" id="1723382"/>
    <lineage>
        <taxon>Bacteria</taxon>
        <taxon>Bacillati</taxon>
        <taxon>Bacillota</taxon>
        <taxon>Tissierellia</taxon>
        <taxon>Tissierellales</taxon>
        <taxon>Peptoniphilaceae</taxon>
        <taxon>Urinicoccus</taxon>
    </lineage>
</organism>
<comment type="caution">
    <text evidence="3">The sequence shown here is derived from an EMBL/GenBank/DDBJ whole genome shotgun (WGS) entry which is preliminary data.</text>
</comment>
<dbReference type="InterPro" id="IPR028098">
    <property type="entry name" value="Glyco_trans_4-like_N"/>
</dbReference>
<keyword evidence="3" id="KW-0808">Transferase</keyword>
<dbReference type="EMBL" id="CAACYI010000001">
    <property type="protein sequence ID" value="VFB15716.1"/>
    <property type="molecule type" value="Genomic_DNA"/>
</dbReference>
<dbReference type="Gene3D" id="3.40.50.2000">
    <property type="entry name" value="Glycogen Phosphorylase B"/>
    <property type="match status" value="2"/>
</dbReference>
<evidence type="ECO:0000313" key="4">
    <source>
        <dbReference type="Proteomes" id="UP000377798"/>
    </source>
</evidence>
<keyword evidence="3" id="KW-0328">Glycosyltransferase</keyword>
<dbReference type="Pfam" id="PF00534">
    <property type="entry name" value="Glycos_transf_1"/>
    <property type="match status" value="1"/>
</dbReference>
<dbReference type="SUPFAM" id="SSF53756">
    <property type="entry name" value="UDP-Glycosyltransferase/glycogen phosphorylase"/>
    <property type="match status" value="1"/>
</dbReference>
<dbReference type="Proteomes" id="UP000377798">
    <property type="component" value="Unassembled WGS sequence"/>
</dbReference>
<feature type="domain" description="Glycosyltransferase subfamily 4-like N-terminal" evidence="2">
    <location>
        <begin position="13"/>
        <end position="168"/>
    </location>
</feature>
<evidence type="ECO:0000313" key="3">
    <source>
        <dbReference type="EMBL" id="VFB15716.1"/>
    </source>
</evidence>
<keyword evidence="4" id="KW-1185">Reference proteome</keyword>
<dbReference type="GO" id="GO:0102710">
    <property type="term" value="F:D-inositol-3-phosphate glycosyltransferase activity"/>
    <property type="evidence" value="ECO:0007669"/>
    <property type="project" value="UniProtKB-EC"/>
</dbReference>
<dbReference type="PANTHER" id="PTHR12526">
    <property type="entry name" value="GLYCOSYLTRANSFERASE"/>
    <property type="match status" value="1"/>
</dbReference>
<gene>
    <name evidence="3" type="primary">mshA</name>
    <name evidence="3" type="ORF">NCTC13150_00218</name>
</gene>
<evidence type="ECO:0000259" key="2">
    <source>
        <dbReference type="Pfam" id="PF13439"/>
    </source>
</evidence>
<dbReference type="RefSeq" id="WP_131748116.1">
    <property type="nucleotide sequence ID" value="NZ_CAACYI010000001.1"/>
</dbReference>
<dbReference type="AlphaFoldDB" id="A0A8H2QRC6"/>
<name>A0A8H2QRC6_9FIRM</name>
<protein>
    <submittedName>
        <fullName evidence="3">D-inositol-3-phosphate glycosyltransferase</fullName>
        <ecNumber evidence="3">2.4.1.250</ecNumber>
    </submittedName>
</protein>
<dbReference type="Pfam" id="PF13439">
    <property type="entry name" value="Glyco_transf_4"/>
    <property type="match status" value="1"/>
</dbReference>
<sequence>MKSVLHLISGGDVGGAKTHLYALMQGLQGRVQTKVICFIKDTFYRQGKELGLDIEVVEQRNRFDIGVMKEVSKKAREMHADILHCHGARANFNALFYKGDQVRVTTIHSDYLLDFKDNFIKDKIFTPLNSYALKKFDYYIAVTENFKNMLIDRGFPKDRIFVIYNGIDMYSQEDKVDPKSFYQRYGLEENGKFTFGIVARLDANKDQKTLVDAFYKSGLKGKARVLIAGDGPEGHRLKERVRDYGLEGDIFFLGGIQDPYSLYQAVDVNVLCSLSESFPYALLEGAKEKKAAIASRIGGIPEMIRPGQDGYLFDPGDDEALKDILVHCYENRDQVKEMGQSFHQRVEEKFSVTSMAKVHEEIYAEILRRGK</sequence>
<reference evidence="3 4" key="1">
    <citation type="submission" date="2019-02" db="EMBL/GenBank/DDBJ databases">
        <authorList>
            <consortium name="Pathogen Informatics"/>
        </authorList>
    </citation>
    <scope>NUCLEOTIDE SEQUENCE [LARGE SCALE GENOMIC DNA]</scope>
    <source>
        <strain evidence="3 4">3012STDY7089603</strain>
    </source>
</reference>
<feature type="domain" description="Glycosyl transferase family 1" evidence="1">
    <location>
        <begin position="188"/>
        <end position="340"/>
    </location>
</feature>
<dbReference type="InterPro" id="IPR001296">
    <property type="entry name" value="Glyco_trans_1"/>
</dbReference>
<proteinExistence type="predicted"/>
<dbReference type="EC" id="2.4.1.250" evidence="3"/>
<evidence type="ECO:0000259" key="1">
    <source>
        <dbReference type="Pfam" id="PF00534"/>
    </source>
</evidence>